<evidence type="ECO:0000256" key="3">
    <source>
        <dbReference type="ARBA" id="ARBA00022737"/>
    </source>
</evidence>
<evidence type="ECO:0000259" key="9">
    <source>
        <dbReference type="PROSITE" id="PS50157"/>
    </source>
</evidence>
<dbReference type="RefSeq" id="XP_014067572.1">
    <property type="nucleotide sequence ID" value="XM_014212097.2"/>
</dbReference>
<dbReference type="PaxDb" id="8030-ENSSSAP00000099835"/>
<dbReference type="GO" id="GO:0008270">
    <property type="term" value="F:zinc ion binding"/>
    <property type="evidence" value="ECO:0007669"/>
    <property type="project" value="UniProtKB-KW"/>
</dbReference>
<dbReference type="GO" id="GO:0031519">
    <property type="term" value="C:PcG protein complex"/>
    <property type="evidence" value="ECO:0007669"/>
    <property type="project" value="TreeGrafter"/>
</dbReference>
<feature type="domain" description="C2H2-type" evidence="9">
    <location>
        <begin position="352"/>
        <end position="379"/>
    </location>
</feature>
<dbReference type="FunFam" id="3.30.160.60:FF:000625">
    <property type="entry name" value="Zinc finger protein 536"/>
    <property type="match status" value="1"/>
</dbReference>
<evidence type="ECO:0000313" key="11">
    <source>
        <dbReference type="RefSeq" id="XP_014067572.1"/>
    </source>
</evidence>
<feature type="domain" description="C2H2-type" evidence="9">
    <location>
        <begin position="380"/>
        <end position="407"/>
    </location>
</feature>
<dbReference type="Proteomes" id="UP001652741">
    <property type="component" value="Chromosome ssa09"/>
</dbReference>
<dbReference type="GO" id="GO:0000978">
    <property type="term" value="F:RNA polymerase II cis-regulatory region sequence-specific DNA binding"/>
    <property type="evidence" value="ECO:0007669"/>
    <property type="project" value="TreeGrafter"/>
</dbReference>
<evidence type="ECO:0000256" key="7">
    <source>
        <dbReference type="PROSITE-ProRule" id="PRU00042"/>
    </source>
</evidence>
<feature type="domain" description="C2H2-type" evidence="9">
    <location>
        <begin position="324"/>
        <end position="351"/>
    </location>
</feature>
<dbReference type="Pfam" id="PF00096">
    <property type="entry name" value="zf-C2H2"/>
    <property type="match status" value="4"/>
</dbReference>
<dbReference type="OMA" id="ANDRAPM"/>
<evidence type="ECO:0000256" key="1">
    <source>
        <dbReference type="ARBA" id="ARBA00004123"/>
    </source>
</evidence>
<accession>A0A1S3STB4</accession>
<dbReference type="GO" id="GO:0005667">
    <property type="term" value="C:transcription regulator complex"/>
    <property type="evidence" value="ECO:0007669"/>
    <property type="project" value="TreeGrafter"/>
</dbReference>
<reference evidence="11" key="1">
    <citation type="submission" date="2025-08" db="UniProtKB">
        <authorList>
            <consortium name="RefSeq"/>
        </authorList>
    </citation>
    <scope>IDENTIFICATION</scope>
</reference>
<dbReference type="STRING" id="8030.ENSSSAP00000099835"/>
<name>A0A1S3STB4_SALSA</name>
<comment type="subcellular location">
    <subcellularLocation>
        <location evidence="1">Nucleus</location>
    </subcellularLocation>
</comment>
<dbReference type="GO" id="GO:0000981">
    <property type="term" value="F:DNA-binding transcription factor activity, RNA polymerase II-specific"/>
    <property type="evidence" value="ECO:0007669"/>
    <property type="project" value="TreeGrafter"/>
</dbReference>
<dbReference type="PROSITE" id="PS50157">
    <property type="entry name" value="ZINC_FINGER_C2H2_2"/>
    <property type="match status" value="4"/>
</dbReference>
<keyword evidence="6" id="KW-0539">Nucleus</keyword>
<dbReference type="OrthoDB" id="6077919at2759"/>
<evidence type="ECO:0000256" key="4">
    <source>
        <dbReference type="ARBA" id="ARBA00022771"/>
    </source>
</evidence>
<keyword evidence="10" id="KW-1185">Reference proteome</keyword>
<dbReference type="PANTHER" id="PTHR14003:SF23">
    <property type="entry name" value="ZINC FINGER PROTEIN 143"/>
    <property type="match status" value="1"/>
</dbReference>
<keyword evidence="4 7" id="KW-0863">Zinc-finger</keyword>
<protein>
    <submittedName>
        <fullName evidence="11">Zinc finger protein 316</fullName>
    </submittedName>
</protein>
<proteinExistence type="predicted"/>
<evidence type="ECO:0000256" key="2">
    <source>
        <dbReference type="ARBA" id="ARBA00022723"/>
    </source>
</evidence>
<dbReference type="KEGG" id="sasa:106611658"/>
<organism evidence="10 11">
    <name type="scientific">Salmo salar</name>
    <name type="common">Atlantic salmon</name>
    <dbReference type="NCBI Taxonomy" id="8030"/>
    <lineage>
        <taxon>Eukaryota</taxon>
        <taxon>Metazoa</taxon>
        <taxon>Chordata</taxon>
        <taxon>Craniata</taxon>
        <taxon>Vertebrata</taxon>
        <taxon>Euteleostomi</taxon>
        <taxon>Actinopterygii</taxon>
        <taxon>Neopterygii</taxon>
        <taxon>Teleostei</taxon>
        <taxon>Protacanthopterygii</taxon>
        <taxon>Salmoniformes</taxon>
        <taxon>Salmonidae</taxon>
        <taxon>Salmoninae</taxon>
        <taxon>Salmo</taxon>
    </lineage>
</organism>
<sequence length="439" mass="48202">MESMSTKMQAHLSLQTQLASIMDVLARAAVVEISQLFSESSADLHLEISRSYKDNEALKMKMKGMKSELFSLRLQRASTPRGSRFSFGRTLCKPRAKLTDKTPERHAAVNNRDDASITIEKEDSPSTVKKECAVVESPDVILIKEEEGAEDDFGGCWQDAGHDDIDGETIAMATPQLEHATQRLGHDEGPYSMSAHSRGEGALCSVGSTENYPFFRTPEQPQRLPSHSGLLPDHTVNHQIQLNTHSIGEPLPGNPPMRGVQSDRGGQPTGDTGGRGLKIIQVASLENTPKTPTTTLATGGATVRRPGLVNQFQRHHVPHGTKPLLCSDCGKRFSRRLDLIRHRAVHTGETPVICNLCGNSFVNKTTLRVHMRIHTGEKPYMCSLCGKGFTQKGSLTIHLRTHSGEKPYSCSHCGASFNNHSNLRRHMVTHLEQAGTLTL</sequence>
<dbReference type="InterPro" id="IPR013087">
    <property type="entry name" value="Znf_C2H2_type"/>
</dbReference>
<dbReference type="FunFam" id="3.30.160.60:FF:000478">
    <property type="entry name" value="Zinc finger protein 133"/>
    <property type="match status" value="1"/>
</dbReference>
<dbReference type="PANTHER" id="PTHR14003">
    <property type="entry name" value="TRANSCRIPTIONAL REPRESSOR PROTEIN YY"/>
    <property type="match status" value="1"/>
</dbReference>
<dbReference type="Gene3D" id="3.30.160.60">
    <property type="entry name" value="Classic Zinc Finger"/>
    <property type="match status" value="4"/>
</dbReference>
<dbReference type="FunFam" id="3.30.160.60:FF:001527">
    <property type="entry name" value="Zinc finger protein"/>
    <property type="match status" value="1"/>
</dbReference>
<dbReference type="InterPro" id="IPR036236">
    <property type="entry name" value="Znf_C2H2_sf"/>
</dbReference>
<keyword evidence="2" id="KW-0479">Metal-binding</keyword>
<evidence type="ECO:0000313" key="10">
    <source>
        <dbReference type="Proteomes" id="UP001652741"/>
    </source>
</evidence>
<keyword evidence="3" id="KW-0677">Repeat</keyword>
<gene>
    <name evidence="11" type="primary">LOC106611658</name>
</gene>
<evidence type="ECO:0000256" key="8">
    <source>
        <dbReference type="SAM" id="MobiDB-lite"/>
    </source>
</evidence>
<feature type="domain" description="C2H2-type" evidence="9">
    <location>
        <begin position="408"/>
        <end position="435"/>
    </location>
</feature>
<dbReference type="SMART" id="SM00355">
    <property type="entry name" value="ZnF_C2H2"/>
    <property type="match status" value="4"/>
</dbReference>
<evidence type="ECO:0000256" key="6">
    <source>
        <dbReference type="ARBA" id="ARBA00023242"/>
    </source>
</evidence>
<dbReference type="GO" id="GO:0000785">
    <property type="term" value="C:chromatin"/>
    <property type="evidence" value="ECO:0007669"/>
    <property type="project" value="TreeGrafter"/>
</dbReference>
<dbReference type="GeneID" id="106611658"/>
<dbReference type="SUPFAM" id="SSF57667">
    <property type="entry name" value="beta-beta-alpha zinc fingers"/>
    <property type="match status" value="2"/>
</dbReference>
<dbReference type="AlphaFoldDB" id="A0A1S3STB4"/>
<evidence type="ECO:0000256" key="5">
    <source>
        <dbReference type="ARBA" id="ARBA00022833"/>
    </source>
</evidence>
<dbReference type="PROSITE" id="PS00028">
    <property type="entry name" value="ZINC_FINGER_C2H2_1"/>
    <property type="match status" value="4"/>
</dbReference>
<keyword evidence="5" id="KW-0862">Zinc</keyword>
<dbReference type="FunFam" id="3.30.160.60:FF:002343">
    <property type="entry name" value="Zinc finger protein 33A"/>
    <property type="match status" value="1"/>
</dbReference>
<feature type="region of interest" description="Disordered" evidence="8">
    <location>
        <begin position="246"/>
        <end position="274"/>
    </location>
</feature>